<dbReference type="InterPro" id="IPR001387">
    <property type="entry name" value="Cro/C1-type_HTH"/>
</dbReference>
<evidence type="ECO:0000313" key="2">
    <source>
        <dbReference type="EMBL" id="PZR53377.1"/>
    </source>
</evidence>
<gene>
    <name evidence="2" type="ORF">DNL40_07620</name>
</gene>
<sequence length="278" mass="30829">MSELGDFLRAKRAAASVEALPFPSSGRRRVPGLRRDEVALLAGVSVDYYTRLEQGRETNPSAQVLDALAHSLDLTVHERRYAYELAQLVWVPELPQTPELADTTLTRLMERWPGAACFVLDPLLDIVATNRLATQMFRPFATTRNLVEMVFLDPAGRTFYVDWERAATGCVANLRATSGLYAGTARRKELLDRLTSGSTYFAELWTAHEVVPKTHDQKTLRHPDVGEFVIDFDALEVSAMPGHQLVVYGAEPGSAAERAFQLLSVMPTTSTHDDLVIG</sequence>
<proteinExistence type="predicted"/>
<dbReference type="AlphaFoldDB" id="A0A2W5WPP4"/>
<reference evidence="2 3" key="1">
    <citation type="submission" date="2018-06" db="EMBL/GenBank/DDBJ databases">
        <title>Whole genome sequencing of a novel hydrocarbon degrading bacterial strain, PW21 isolated from oil contaminated produced water sample.</title>
        <authorList>
            <person name="Nagkirti P."/>
            <person name="Shaikh A."/>
            <person name="Gowdaman V."/>
            <person name="Engineer A.E."/>
            <person name="Dagar S."/>
            <person name="Dhakephalkar P.K."/>
        </authorList>
    </citation>
    <scope>NUCLEOTIDE SEQUENCE [LARGE SCALE GENOMIC DNA]</scope>
    <source>
        <strain evidence="2 3">PW21</strain>
    </source>
</reference>
<dbReference type="Gene3D" id="1.10.260.40">
    <property type="entry name" value="lambda repressor-like DNA-binding domains"/>
    <property type="match status" value="1"/>
</dbReference>
<dbReference type="PROSITE" id="PS50943">
    <property type="entry name" value="HTH_CROC1"/>
    <property type="match status" value="1"/>
</dbReference>
<keyword evidence="3" id="KW-1185">Reference proteome</keyword>
<dbReference type="EMBL" id="QKWH01000004">
    <property type="protein sequence ID" value="PZR53377.1"/>
    <property type="molecule type" value="Genomic_DNA"/>
</dbReference>
<comment type="caution">
    <text evidence="2">The sequence shown here is derived from an EMBL/GenBank/DDBJ whole genome shotgun (WGS) entry which is preliminary data.</text>
</comment>
<dbReference type="Gene3D" id="3.30.450.180">
    <property type="match status" value="1"/>
</dbReference>
<evidence type="ECO:0000259" key="1">
    <source>
        <dbReference type="PROSITE" id="PS50943"/>
    </source>
</evidence>
<dbReference type="GO" id="GO:0003677">
    <property type="term" value="F:DNA binding"/>
    <property type="evidence" value="ECO:0007669"/>
    <property type="project" value="InterPro"/>
</dbReference>
<dbReference type="Pfam" id="PF13560">
    <property type="entry name" value="HTH_31"/>
    <property type="match status" value="1"/>
</dbReference>
<accession>A0A2W5WPP4</accession>
<dbReference type="InterPro" id="IPR041413">
    <property type="entry name" value="MLTR_LBD"/>
</dbReference>
<dbReference type="SUPFAM" id="SSF47413">
    <property type="entry name" value="lambda repressor-like DNA-binding domains"/>
    <property type="match status" value="1"/>
</dbReference>
<dbReference type="PANTHER" id="PTHR35010:SF2">
    <property type="entry name" value="BLL4672 PROTEIN"/>
    <property type="match status" value="1"/>
</dbReference>
<dbReference type="Pfam" id="PF17765">
    <property type="entry name" value="MLTR_LBD"/>
    <property type="match status" value="1"/>
</dbReference>
<name>A0A2W5WPP4_9MICO</name>
<dbReference type="InterPro" id="IPR010982">
    <property type="entry name" value="Lambda_DNA-bd_dom_sf"/>
</dbReference>
<evidence type="ECO:0000313" key="3">
    <source>
        <dbReference type="Proteomes" id="UP000248783"/>
    </source>
</evidence>
<dbReference type="CDD" id="cd00093">
    <property type="entry name" value="HTH_XRE"/>
    <property type="match status" value="1"/>
</dbReference>
<dbReference type="Proteomes" id="UP000248783">
    <property type="component" value="Unassembled WGS sequence"/>
</dbReference>
<dbReference type="PANTHER" id="PTHR35010">
    <property type="entry name" value="BLL4672 PROTEIN-RELATED"/>
    <property type="match status" value="1"/>
</dbReference>
<dbReference type="RefSeq" id="WP_111250655.1">
    <property type="nucleotide sequence ID" value="NZ_QKWH01000004.1"/>
</dbReference>
<dbReference type="SMART" id="SM00530">
    <property type="entry name" value="HTH_XRE"/>
    <property type="match status" value="1"/>
</dbReference>
<feature type="domain" description="HTH cro/C1-type" evidence="1">
    <location>
        <begin position="32"/>
        <end position="79"/>
    </location>
</feature>
<organism evidence="2 3">
    <name type="scientific">Xylanimonas oleitrophica</name>
    <dbReference type="NCBI Taxonomy" id="2607479"/>
    <lineage>
        <taxon>Bacteria</taxon>
        <taxon>Bacillati</taxon>
        <taxon>Actinomycetota</taxon>
        <taxon>Actinomycetes</taxon>
        <taxon>Micrococcales</taxon>
        <taxon>Promicromonosporaceae</taxon>
        <taxon>Xylanimonas</taxon>
    </lineage>
</organism>
<protein>
    <submittedName>
        <fullName evidence="2">XRE family transcriptional regulator</fullName>
    </submittedName>
</protein>